<organism evidence="2 3">
    <name type="scientific">Candidatus Portnoybacteria bacterium CG_4_9_14_3_um_filter_43_11</name>
    <dbReference type="NCBI Taxonomy" id="1974805"/>
    <lineage>
        <taxon>Bacteria</taxon>
        <taxon>Candidatus Portnoyibacteriota</taxon>
    </lineage>
</organism>
<keyword evidence="1" id="KW-0472">Membrane</keyword>
<evidence type="ECO:0000313" key="3">
    <source>
        <dbReference type="Proteomes" id="UP000230941"/>
    </source>
</evidence>
<dbReference type="EMBL" id="PFWG01000040">
    <property type="protein sequence ID" value="PJA63884.1"/>
    <property type="molecule type" value="Genomic_DNA"/>
</dbReference>
<keyword evidence="1" id="KW-0812">Transmembrane</keyword>
<sequence length="117" mass="13625">MKRFISTSRLNPLRDLHLRPIKVVISHQSKILHLGESFALRCFQRLSLPNLATQQCPGRDNWQTRGLFIRILSYNGRAPSSIKRLRQIGTNLSYAYHHLLLSVWTILLSCIYRIIDV</sequence>
<comment type="caution">
    <text evidence="2">The sequence shown here is derived from an EMBL/GenBank/DDBJ whole genome shotgun (WGS) entry which is preliminary data.</text>
</comment>
<reference evidence="3" key="1">
    <citation type="submission" date="2017-09" db="EMBL/GenBank/DDBJ databases">
        <title>Depth-based differentiation of microbial function through sediment-hosted aquifers and enrichment of novel symbionts in the deep terrestrial subsurface.</title>
        <authorList>
            <person name="Probst A.J."/>
            <person name="Ladd B."/>
            <person name="Jarett J.K."/>
            <person name="Geller-Mcgrath D.E."/>
            <person name="Sieber C.M.K."/>
            <person name="Emerson J.B."/>
            <person name="Anantharaman K."/>
            <person name="Thomas B.C."/>
            <person name="Malmstrom R."/>
            <person name="Stieglmeier M."/>
            <person name="Klingl A."/>
            <person name="Woyke T."/>
            <person name="Ryan C.M."/>
            <person name="Banfield J.F."/>
        </authorList>
    </citation>
    <scope>NUCLEOTIDE SEQUENCE [LARGE SCALE GENOMIC DNA]</scope>
</reference>
<proteinExistence type="predicted"/>
<name>A0A2M7YLN4_9BACT</name>
<evidence type="ECO:0000313" key="2">
    <source>
        <dbReference type="EMBL" id="PJA63884.1"/>
    </source>
</evidence>
<dbReference type="Proteomes" id="UP000230941">
    <property type="component" value="Unassembled WGS sequence"/>
</dbReference>
<feature type="transmembrane region" description="Helical" evidence="1">
    <location>
        <begin position="94"/>
        <end position="115"/>
    </location>
</feature>
<protein>
    <submittedName>
        <fullName evidence="2">Uncharacterized protein</fullName>
    </submittedName>
</protein>
<accession>A0A2M7YLN4</accession>
<dbReference type="AlphaFoldDB" id="A0A2M7YLN4"/>
<keyword evidence="1" id="KW-1133">Transmembrane helix</keyword>
<gene>
    <name evidence="2" type="ORF">CO160_01565</name>
</gene>
<evidence type="ECO:0000256" key="1">
    <source>
        <dbReference type="SAM" id="Phobius"/>
    </source>
</evidence>